<dbReference type="PANTHER" id="PTHR30269:SF0">
    <property type="entry name" value="MEMBRANE TRANSPORTER PROTEIN YFCA-RELATED"/>
    <property type="match status" value="1"/>
</dbReference>
<accession>A0A7G9GXQ5</accession>
<feature type="transmembrane region" description="Helical" evidence="8">
    <location>
        <begin position="210"/>
        <end position="231"/>
    </location>
</feature>
<feature type="transmembrane region" description="Helical" evidence="8">
    <location>
        <begin position="185"/>
        <end position="204"/>
    </location>
</feature>
<keyword evidence="10" id="KW-1185">Reference proteome</keyword>
<gene>
    <name evidence="9" type="ORF">H9Q81_01730</name>
</gene>
<evidence type="ECO:0000256" key="8">
    <source>
        <dbReference type="RuleBase" id="RU363041"/>
    </source>
</evidence>
<dbReference type="RefSeq" id="WP_101475101.1">
    <property type="nucleotide sequence ID" value="NZ_CP060637.1"/>
</dbReference>
<comment type="subcellular location">
    <subcellularLocation>
        <location evidence="1 8">Cell membrane</location>
        <topology evidence="1 8">Multi-pass membrane protein</topology>
    </subcellularLocation>
</comment>
<dbReference type="PANTHER" id="PTHR30269">
    <property type="entry name" value="TRANSMEMBRANE PROTEIN YFCA"/>
    <property type="match status" value="1"/>
</dbReference>
<evidence type="ECO:0000256" key="4">
    <source>
        <dbReference type="ARBA" id="ARBA00022475"/>
    </source>
</evidence>
<evidence type="ECO:0000256" key="3">
    <source>
        <dbReference type="ARBA" id="ARBA00022448"/>
    </source>
</evidence>
<feature type="transmembrane region" description="Helical" evidence="8">
    <location>
        <begin position="145"/>
        <end position="173"/>
    </location>
</feature>
<dbReference type="InterPro" id="IPR002781">
    <property type="entry name" value="TM_pro_TauE-like"/>
</dbReference>
<feature type="transmembrane region" description="Helical" evidence="8">
    <location>
        <begin position="243"/>
        <end position="262"/>
    </location>
</feature>
<dbReference type="GO" id="GO:0005886">
    <property type="term" value="C:plasma membrane"/>
    <property type="evidence" value="ECO:0007669"/>
    <property type="project" value="UniProtKB-SubCell"/>
</dbReference>
<evidence type="ECO:0000256" key="5">
    <source>
        <dbReference type="ARBA" id="ARBA00022692"/>
    </source>
</evidence>
<reference evidence="9 10" key="1">
    <citation type="submission" date="2020-08" db="EMBL/GenBank/DDBJ databases">
        <authorList>
            <person name="Liu C."/>
            <person name="Sun Q."/>
        </authorList>
    </citation>
    <scope>NUCLEOTIDE SEQUENCE [LARGE SCALE GENOMIC DNA]</scope>
    <source>
        <strain evidence="9 10">NSJ-57</strain>
    </source>
</reference>
<keyword evidence="3" id="KW-0813">Transport</keyword>
<feature type="transmembrane region" description="Helical" evidence="8">
    <location>
        <begin position="81"/>
        <end position="100"/>
    </location>
</feature>
<feature type="transmembrane region" description="Helical" evidence="8">
    <location>
        <begin position="5"/>
        <end position="27"/>
    </location>
</feature>
<keyword evidence="5 8" id="KW-0812">Transmembrane</keyword>
<proteinExistence type="inferred from homology"/>
<dbReference type="AlphaFoldDB" id="A0A7G9GXQ5"/>
<evidence type="ECO:0000256" key="1">
    <source>
        <dbReference type="ARBA" id="ARBA00004651"/>
    </source>
</evidence>
<keyword evidence="6 8" id="KW-1133">Transmembrane helix</keyword>
<protein>
    <recommendedName>
        <fullName evidence="8">Probable membrane transporter protein</fullName>
    </recommendedName>
</protein>
<dbReference type="Pfam" id="PF01925">
    <property type="entry name" value="TauE"/>
    <property type="match status" value="1"/>
</dbReference>
<evidence type="ECO:0000256" key="6">
    <source>
        <dbReference type="ARBA" id="ARBA00022989"/>
    </source>
</evidence>
<keyword evidence="4 8" id="KW-1003">Cell membrane</keyword>
<evidence type="ECO:0000256" key="7">
    <source>
        <dbReference type="ARBA" id="ARBA00023136"/>
    </source>
</evidence>
<dbReference type="EMBL" id="CP060637">
    <property type="protein sequence ID" value="QNM15587.1"/>
    <property type="molecule type" value="Genomic_DNA"/>
</dbReference>
<keyword evidence="7 8" id="KW-0472">Membrane</keyword>
<evidence type="ECO:0000313" key="10">
    <source>
        <dbReference type="Proteomes" id="UP000515913"/>
    </source>
</evidence>
<sequence>MINEFLNNICSGTFIFLLIACFLASFIDAVSGGGGLISLPAYLASGIPPHVALGTNKVSACIATVASSAKFATSGKINWTLMRKIAIFSFIGAFLGVRTILLVDSKYLYPITIVLLVTVLGYTLMNKKMGYENEFTGLTEQNIRYGRIMAFVMGFYDGFFGPGTGSFLIFMLIRIFKLDFTHASGNAKILNLTSNIASVIMFIYFKKVNYLYSVPVGIIMMLGALLGAKTAVSKGTKFIKPMFLIVTTVVLLKMVAEAVFHIDVSNMIQDFFSSLLS</sequence>
<dbReference type="Proteomes" id="UP000515913">
    <property type="component" value="Chromosome"/>
</dbReference>
<comment type="similarity">
    <text evidence="2 8">Belongs to the 4-toluene sulfonate uptake permease (TSUP) (TC 2.A.102) family.</text>
</comment>
<evidence type="ECO:0000313" key="9">
    <source>
        <dbReference type="EMBL" id="QNM15587.1"/>
    </source>
</evidence>
<name>A0A7G9GXQ5_9FUSO</name>
<feature type="transmembrane region" description="Helical" evidence="8">
    <location>
        <begin position="107"/>
        <end position="125"/>
    </location>
</feature>
<organism evidence="9 10">
    <name type="scientific">Fusobacterium hominis</name>
    <dbReference type="NCBI Taxonomy" id="2764326"/>
    <lineage>
        <taxon>Bacteria</taxon>
        <taxon>Fusobacteriati</taxon>
        <taxon>Fusobacteriota</taxon>
        <taxon>Fusobacteriia</taxon>
        <taxon>Fusobacteriales</taxon>
        <taxon>Fusobacteriaceae</taxon>
        <taxon>Fusobacterium</taxon>
    </lineage>
</organism>
<evidence type="ECO:0000256" key="2">
    <source>
        <dbReference type="ARBA" id="ARBA00009142"/>
    </source>
</evidence>
<dbReference type="KEGG" id="fho:H9Q81_01730"/>
<dbReference type="InterPro" id="IPR052017">
    <property type="entry name" value="TSUP"/>
</dbReference>